<keyword evidence="2" id="KW-1185">Reference proteome</keyword>
<dbReference type="AlphaFoldDB" id="A0A8H4R525"/>
<name>A0A8H4R525_9AGAR</name>
<organism evidence="1 2">
    <name type="scientific">Agrocybe pediades</name>
    <dbReference type="NCBI Taxonomy" id="84607"/>
    <lineage>
        <taxon>Eukaryota</taxon>
        <taxon>Fungi</taxon>
        <taxon>Dikarya</taxon>
        <taxon>Basidiomycota</taxon>
        <taxon>Agaricomycotina</taxon>
        <taxon>Agaricomycetes</taxon>
        <taxon>Agaricomycetidae</taxon>
        <taxon>Agaricales</taxon>
        <taxon>Agaricineae</taxon>
        <taxon>Strophariaceae</taxon>
        <taxon>Agrocybe</taxon>
    </lineage>
</organism>
<protein>
    <submittedName>
        <fullName evidence="1">Uncharacterized protein</fullName>
    </submittedName>
</protein>
<dbReference type="Proteomes" id="UP000521872">
    <property type="component" value="Unassembled WGS sequence"/>
</dbReference>
<evidence type="ECO:0000313" key="1">
    <source>
        <dbReference type="EMBL" id="KAF4622464.1"/>
    </source>
</evidence>
<comment type="caution">
    <text evidence="1">The sequence shown here is derived from an EMBL/GenBank/DDBJ whole genome shotgun (WGS) entry which is preliminary data.</text>
</comment>
<reference evidence="1 2" key="1">
    <citation type="submission" date="2019-12" db="EMBL/GenBank/DDBJ databases">
        <authorList>
            <person name="Floudas D."/>
            <person name="Bentzer J."/>
            <person name="Ahren D."/>
            <person name="Johansson T."/>
            <person name="Persson P."/>
            <person name="Tunlid A."/>
        </authorList>
    </citation>
    <scope>NUCLEOTIDE SEQUENCE [LARGE SCALE GENOMIC DNA]</scope>
    <source>
        <strain evidence="1 2">CBS 102.39</strain>
    </source>
</reference>
<proteinExistence type="predicted"/>
<accession>A0A8H4R525</accession>
<gene>
    <name evidence="1" type="ORF">D9613_009318</name>
</gene>
<evidence type="ECO:0000313" key="2">
    <source>
        <dbReference type="Proteomes" id="UP000521872"/>
    </source>
</evidence>
<sequence length="374" mass="42970">MSESQVPTTDTAALSKKSRRLQRDTFIFLGNRHGPLMAGLNQRVTKATPHQVDQWLRRILFPSMPPYTLKQVTLESWALFLYDKNPTGKTINWADKETAIPAGYYALFNSDPDDITSTWHFHESCQRDSYGLRAARVESEIARKRHPYNTFDECKKDNEPDKKIWQTVLRRDKGQCALSGPAGDDAVISWIVPPAWMEYDDYDDKYKNPDDVRISGNCITMHKLLQTAFMNNYFAIDIDDDYHIVLFEEIGEDALRLLAKEGFRASRLKEHILLGGENTVEACFIKAHFKYSLCSKFSGGDVRNDYTFGEMQEIVELGSKVSPNHAFWNTVGGQDLLTLGGQAYKNRRCNYVDDQDEVEEVMHRLILCELEEEL</sequence>
<dbReference type="EMBL" id="JAACJL010000002">
    <property type="protein sequence ID" value="KAF4622464.1"/>
    <property type="molecule type" value="Genomic_DNA"/>
</dbReference>